<reference evidence="8 9" key="1">
    <citation type="submission" date="2020-08" db="EMBL/GenBank/DDBJ databases">
        <title>Whole genome shotgun sequence of Actinocatenispora thailandica NBRC 105041.</title>
        <authorList>
            <person name="Komaki H."/>
            <person name="Tamura T."/>
        </authorList>
    </citation>
    <scope>NUCLEOTIDE SEQUENCE [LARGE SCALE GENOMIC DNA]</scope>
    <source>
        <strain evidence="8 9">NBRC 105041</strain>
    </source>
</reference>
<gene>
    <name evidence="8" type="ORF">Athai_00020</name>
</gene>
<evidence type="ECO:0000313" key="9">
    <source>
        <dbReference type="Proteomes" id="UP000611640"/>
    </source>
</evidence>
<dbReference type="KEGG" id="atl:Athai_00020"/>
<evidence type="ECO:0000256" key="5">
    <source>
        <dbReference type="ARBA" id="ARBA00022842"/>
    </source>
</evidence>
<accession>A0A7R7DJ02</accession>
<dbReference type="InterPro" id="IPR015797">
    <property type="entry name" value="NUDIX_hydrolase-like_dom_sf"/>
</dbReference>
<keyword evidence="5" id="KW-0460">Magnesium</keyword>
<dbReference type="CDD" id="cd03426">
    <property type="entry name" value="NUDIX_CoAse_Nudt7"/>
    <property type="match status" value="1"/>
</dbReference>
<proteinExistence type="predicted"/>
<dbReference type="PANTHER" id="PTHR12992:SF11">
    <property type="entry name" value="MITOCHONDRIAL COENZYME A DIPHOSPHATASE NUDT8"/>
    <property type="match status" value="1"/>
</dbReference>
<feature type="domain" description="Nudix hydrolase" evidence="7">
    <location>
        <begin position="38"/>
        <end position="177"/>
    </location>
</feature>
<keyword evidence="4" id="KW-0378">Hydrolase</keyword>
<dbReference type="Pfam" id="PF00293">
    <property type="entry name" value="NUDIX"/>
    <property type="match status" value="1"/>
</dbReference>
<dbReference type="InterPro" id="IPR045121">
    <property type="entry name" value="CoAse"/>
</dbReference>
<dbReference type="PROSITE" id="PS51462">
    <property type="entry name" value="NUDIX"/>
    <property type="match status" value="1"/>
</dbReference>
<dbReference type="GO" id="GO:0010945">
    <property type="term" value="F:coenzyme A diphosphatase activity"/>
    <property type="evidence" value="ECO:0007669"/>
    <property type="project" value="InterPro"/>
</dbReference>
<dbReference type="AlphaFoldDB" id="A0A7R7DJ02"/>
<keyword evidence="6" id="KW-0464">Manganese</keyword>
<protein>
    <submittedName>
        <fullName evidence="8">Coenzyme A pyrophosphatase</fullName>
    </submittedName>
</protein>
<evidence type="ECO:0000256" key="3">
    <source>
        <dbReference type="ARBA" id="ARBA00022723"/>
    </source>
</evidence>
<organism evidence="8 9">
    <name type="scientific">Actinocatenispora thailandica</name>
    <dbReference type="NCBI Taxonomy" id="227318"/>
    <lineage>
        <taxon>Bacteria</taxon>
        <taxon>Bacillati</taxon>
        <taxon>Actinomycetota</taxon>
        <taxon>Actinomycetes</taxon>
        <taxon>Micromonosporales</taxon>
        <taxon>Micromonosporaceae</taxon>
        <taxon>Actinocatenispora</taxon>
    </lineage>
</organism>
<comment type="cofactor">
    <cofactor evidence="1">
        <name>Mn(2+)</name>
        <dbReference type="ChEBI" id="CHEBI:29035"/>
    </cofactor>
</comment>
<dbReference type="RefSeq" id="WP_203959543.1">
    <property type="nucleotide sequence ID" value="NZ_AP023355.1"/>
</dbReference>
<evidence type="ECO:0000259" key="7">
    <source>
        <dbReference type="PROSITE" id="PS51462"/>
    </source>
</evidence>
<keyword evidence="9" id="KW-1185">Reference proteome</keyword>
<dbReference type="Gene3D" id="3.90.79.10">
    <property type="entry name" value="Nucleoside Triphosphate Pyrophosphohydrolase"/>
    <property type="match status" value="1"/>
</dbReference>
<evidence type="ECO:0000256" key="1">
    <source>
        <dbReference type="ARBA" id="ARBA00001936"/>
    </source>
</evidence>
<evidence type="ECO:0000313" key="8">
    <source>
        <dbReference type="EMBL" id="BCJ32499.1"/>
    </source>
</evidence>
<comment type="cofactor">
    <cofactor evidence="2">
        <name>Mg(2+)</name>
        <dbReference type="ChEBI" id="CHEBI:18420"/>
    </cofactor>
</comment>
<keyword evidence="3" id="KW-0479">Metal-binding</keyword>
<name>A0A7R7DJ02_9ACTN</name>
<dbReference type="Proteomes" id="UP000611640">
    <property type="component" value="Chromosome"/>
</dbReference>
<dbReference type="EMBL" id="AP023355">
    <property type="protein sequence ID" value="BCJ32499.1"/>
    <property type="molecule type" value="Genomic_DNA"/>
</dbReference>
<evidence type="ECO:0000256" key="2">
    <source>
        <dbReference type="ARBA" id="ARBA00001946"/>
    </source>
</evidence>
<dbReference type="PANTHER" id="PTHR12992">
    <property type="entry name" value="NUDIX HYDROLASE"/>
    <property type="match status" value="1"/>
</dbReference>
<dbReference type="InterPro" id="IPR000086">
    <property type="entry name" value="NUDIX_hydrolase_dom"/>
</dbReference>
<dbReference type="GO" id="GO:0046872">
    <property type="term" value="F:metal ion binding"/>
    <property type="evidence" value="ECO:0007669"/>
    <property type="project" value="UniProtKB-KW"/>
</dbReference>
<sequence length="215" mass="22747">MSAVAGDPATELPGWWQPLLTRVGALRPETFGSPVSSARRSAVLILLADGPAGPDVVILQRASTLRHHPGQCAFPGGGAEPADGGPAGTALREAAEEVGVRPDTVQVVGTMPELYLNVSDFRVTPVLAWWRSPHGFAELDPGEVARVARLPLAGLADPTNRLRVRHPSGYVGAAFRLDGMLVWGFTGGVLSRLLDLGGWSRPWDTARVEPLPPGF</sequence>
<dbReference type="SUPFAM" id="SSF55811">
    <property type="entry name" value="Nudix"/>
    <property type="match status" value="1"/>
</dbReference>
<evidence type="ECO:0000256" key="6">
    <source>
        <dbReference type="ARBA" id="ARBA00023211"/>
    </source>
</evidence>
<evidence type="ECO:0000256" key="4">
    <source>
        <dbReference type="ARBA" id="ARBA00022801"/>
    </source>
</evidence>